<feature type="region of interest" description="Disordered" evidence="1">
    <location>
        <begin position="63"/>
        <end position="83"/>
    </location>
</feature>
<feature type="compositionally biased region" description="Basic and acidic residues" evidence="1">
    <location>
        <begin position="151"/>
        <end position="161"/>
    </location>
</feature>
<name>A0AAD9VB09_ACRCE</name>
<dbReference type="EMBL" id="JARQWQ010000014">
    <property type="protein sequence ID" value="KAK2567365.1"/>
    <property type="molecule type" value="Genomic_DNA"/>
</dbReference>
<sequence length="324" mass="36319">MAASRDNSSFDDFIENVPRAKRDLVMRFVKDQEALQTSQVDLKIVDDEILDLIESAIVAKGEDAKLTRSEEERGVSDKNVPRPLTRQVSNLNLDSEDASKTMLEAVFAPRPPSGRPRFRKRSSSRKVSVDYAEERTLAKTVENESSAPGDEISKESQDHRKFNLSPANSNSDYTDSETNLSHSWPQQCLSRKAFIPMRKHLGYAGQEVSHLCRPPMENCSNVLRPQSSQSFQRVPPDEILTARMSSAGGAQRRITCDTTTLTKPSLYAKQLHRGSRGRTYYNFNRLDAQLSFERPLGLEQVHPADIPLYRSSSAASSAAPFLMP</sequence>
<feature type="region of interest" description="Disordered" evidence="1">
    <location>
        <begin position="104"/>
        <end position="182"/>
    </location>
</feature>
<dbReference type="AlphaFoldDB" id="A0AAD9VB09"/>
<protein>
    <submittedName>
        <fullName evidence="2">Uncharacterized protein</fullName>
    </submittedName>
</protein>
<gene>
    <name evidence="2" type="ORF">P5673_008163</name>
</gene>
<dbReference type="Proteomes" id="UP001249851">
    <property type="component" value="Unassembled WGS sequence"/>
</dbReference>
<evidence type="ECO:0000256" key="1">
    <source>
        <dbReference type="SAM" id="MobiDB-lite"/>
    </source>
</evidence>
<reference evidence="2" key="2">
    <citation type="journal article" date="2023" name="Science">
        <title>Genomic signatures of disease resistance in endangered staghorn corals.</title>
        <authorList>
            <person name="Vollmer S.V."/>
            <person name="Selwyn J.D."/>
            <person name="Despard B.A."/>
            <person name="Roesel C.L."/>
        </authorList>
    </citation>
    <scope>NUCLEOTIDE SEQUENCE</scope>
    <source>
        <strain evidence="2">K2</strain>
    </source>
</reference>
<feature type="compositionally biased region" description="Polar residues" evidence="1">
    <location>
        <begin position="165"/>
        <end position="182"/>
    </location>
</feature>
<accession>A0AAD9VB09</accession>
<evidence type="ECO:0000313" key="2">
    <source>
        <dbReference type="EMBL" id="KAK2567365.1"/>
    </source>
</evidence>
<feature type="compositionally biased region" description="Basic and acidic residues" evidence="1">
    <location>
        <begin position="63"/>
        <end position="80"/>
    </location>
</feature>
<comment type="caution">
    <text evidence="2">The sequence shown here is derived from an EMBL/GenBank/DDBJ whole genome shotgun (WGS) entry which is preliminary data.</text>
</comment>
<proteinExistence type="predicted"/>
<reference evidence="2" key="1">
    <citation type="journal article" date="2023" name="G3 (Bethesda)">
        <title>Whole genome assembly and annotation of the endangered Caribbean coral Acropora cervicornis.</title>
        <authorList>
            <person name="Selwyn J.D."/>
            <person name="Vollmer S.V."/>
        </authorList>
    </citation>
    <scope>NUCLEOTIDE SEQUENCE</scope>
    <source>
        <strain evidence="2">K2</strain>
    </source>
</reference>
<keyword evidence="3" id="KW-1185">Reference proteome</keyword>
<organism evidence="2 3">
    <name type="scientific">Acropora cervicornis</name>
    <name type="common">Staghorn coral</name>
    <dbReference type="NCBI Taxonomy" id="6130"/>
    <lineage>
        <taxon>Eukaryota</taxon>
        <taxon>Metazoa</taxon>
        <taxon>Cnidaria</taxon>
        <taxon>Anthozoa</taxon>
        <taxon>Hexacorallia</taxon>
        <taxon>Scleractinia</taxon>
        <taxon>Astrocoeniina</taxon>
        <taxon>Acroporidae</taxon>
        <taxon>Acropora</taxon>
    </lineage>
</organism>
<evidence type="ECO:0000313" key="3">
    <source>
        <dbReference type="Proteomes" id="UP001249851"/>
    </source>
</evidence>